<name>A0AAE1FEN8_PETCI</name>
<reference evidence="3" key="1">
    <citation type="submission" date="2023-10" db="EMBL/GenBank/DDBJ databases">
        <title>Genome assemblies of two species of porcelain crab, Petrolisthes cinctipes and Petrolisthes manimaculis (Anomura: Porcellanidae).</title>
        <authorList>
            <person name="Angst P."/>
        </authorList>
    </citation>
    <scope>NUCLEOTIDE SEQUENCE</scope>
    <source>
        <strain evidence="3">PB745_01</strain>
        <tissue evidence="3">Gill</tissue>
    </source>
</reference>
<feature type="compositionally biased region" description="Basic and acidic residues" evidence="1">
    <location>
        <begin position="672"/>
        <end position="687"/>
    </location>
</feature>
<feature type="region of interest" description="Disordered" evidence="1">
    <location>
        <begin position="234"/>
        <end position="307"/>
    </location>
</feature>
<feature type="region of interest" description="Disordered" evidence="1">
    <location>
        <begin position="672"/>
        <end position="721"/>
    </location>
</feature>
<dbReference type="AlphaFoldDB" id="A0AAE1FEN8"/>
<keyword evidence="2" id="KW-0812">Transmembrane</keyword>
<feature type="region of interest" description="Disordered" evidence="1">
    <location>
        <begin position="556"/>
        <end position="602"/>
    </location>
</feature>
<feature type="compositionally biased region" description="Basic and acidic residues" evidence="1">
    <location>
        <begin position="129"/>
        <end position="148"/>
    </location>
</feature>
<keyword evidence="4" id="KW-1185">Reference proteome</keyword>
<keyword evidence="2" id="KW-0472">Membrane</keyword>
<proteinExistence type="predicted"/>
<sequence length="1002" mass="111543">MTGRRVDSSSPSGFHREESIGSRGPQGDCPMVGALQEASQPHQPWRCINVVQVWLRLPSARIFKLLLPMIFYSIAVFVFAVQVPAVSSYPVSAEKSHFLFHVRFFPFIQVQQKKGINQGNSSQTFHVTPAKDLEQEQTKTKKPDKGKIQDIFPCTRTKNLKTNITQKATPTPQSIEKRKEKIQQIVPVAQTRESSQDKSQKENFIVNTRKLNQEKTQHAPPITGVPVLSFPLSATNSSNSSSISSRTSPTSSGVPRSYQTNNSWHNKFSESLPGGHDVGGGGGGGGGGGVGSGGGGDGVGSGGGSGSDGSVRVGRYGGSVDGVDAGIGCCRGWLDARRSKGSNKFAHVISHNRTLFERFRSLEQLKNLKSQRRILFASSDRREDVQNRQANTDYKCCTSARIAHTLLHHDTKRETIGFGGSGSEGAVFPVGTSGHLHTRGNKEMPTKRPTFSIKYSGKEDSRPVTRLGSPAPSIGAKFHWHSVSNFRDLSNQVSSPGSFTSTSIPTPTSISPSISSSLATSIFLLTSSTSLPTPFTSPLAPFTSFLSLITSPITSPSSPLTSSTSPLTSSRPVSSSTSRLTSSISPLNSSRPSSLPTSITTPLTSLRPITLPASPASAQKENFHLLQALRRRWRRRRRGRRRRRRRSKTDLKSIPERELIHIDNAAAARIDERADSNWKSGSGDEIRRRKGRKVVKSEEKTVTDSPKRMNEEDKQGARAEGRVKLKKGRKRVKKKRKTEAKRKGIKVKYGCLECKKEDTHRKKGEIMVRRKVNKMKKNIKIFKKYGMNVKTEEDENIARKDVRMKLEEKAHNKDENTMERGEKKRSIREGKIYVKREGKKVVKREGNQLMQTEEKKVTETETKAVTKREEKKVNKTEGELVKTEREKVQSEGRQVKNGPFYQDHSPQLVTQLSENKREAQAADATQQHQQQLQLLSRHKRKKAGITQHVYPFQPSVPSRVELLHTISKALLFPRVNIPVIAFPSRLVRSRYCLHLTHSRIFQ</sequence>
<accession>A0AAE1FEN8</accession>
<evidence type="ECO:0000313" key="3">
    <source>
        <dbReference type="EMBL" id="KAK3872518.1"/>
    </source>
</evidence>
<comment type="caution">
    <text evidence="3">The sequence shown here is derived from an EMBL/GenBank/DDBJ whole genome shotgun (WGS) entry which is preliminary data.</text>
</comment>
<evidence type="ECO:0000256" key="1">
    <source>
        <dbReference type="SAM" id="MobiDB-lite"/>
    </source>
</evidence>
<evidence type="ECO:0000313" key="4">
    <source>
        <dbReference type="Proteomes" id="UP001286313"/>
    </source>
</evidence>
<dbReference type="EMBL" id="JAWQEG010002360">
    <property type="protein sequence ID" value="KAK3872518.1"/>
    <property type="molecule type" value="Genomic_DNA"/>
</dbReference>
<feature type="transmembrane region" description="Helical" evidence="2">
    <location>
        <begin position="65"/>
        <end position="85"/>
    </location>
</feature>
<keyword evidence="2" id="KW-1133">Transmembrane helix</keyword>
<feature type="region of interest" description="Disordered" evidence="1">
    <location>
        <begin position="1"/>
        <end position="26"/>
    </location>
</feature>
<feature type="compositionally biased region" description="Basic and acidic residues" evidence="1">
    <location>
        <begin position="876"/>
        <end position="894"/>
    </location>
</feature>
<organism evidence="3 4">
    <name type="scientific">Petrolisthes cinctipes</name>
    <name type="common">Flat porcelain crab</name>
    <dbReference type="NCBI Taxonomy" id="88211"/>
    <lineage>
        <taxon>Eukaryota</taxon>
        <taxon>Metazoa</taxon>
        <taxon>Ecdysozoa</taxon>
        <taxon>Arthropoda</taxon>
        <taxon>Crustacea</taxon>
        <taxon>Multicrustacea</taxon>
        <taxon>Malacostraca</taxon>
        <taxon>Eumalacostraca</taxon>
        <taxon>Eucarida</taxon>
        <taxon>Decapoda</taxon>
        <taxon>Pleocyemata</taxon>
        <taxon>Anomura</taxon>
        <taxon>Galatheoidea</taxon>
        <taxon>Porcellanidae</taxon>
        <taxon>Petrolisthes</taxon>
    </lineage>
</organism>
<feature type="region of interest" description="Disordered" evidence="1">
    <location>
        <begin position="876"/>
        <end position="903"/>
    </location>
</feature>
<feature type="compositionally biased region" description="Gly residues" evidence="1">
    <location>
        <begin position="276"/>
        <end position="307"/>
    </location>
</feature>
<feature type="region of interest" description="Disordered" evidence="1">
    <location>
        <begin position="429"/>
        <end position="466"/>
    </location>
</feature>
<feature type="region of interest" description="Disordered" evidence="1">
    <location>
        <begin position="119"/>
        <end position="149"/>
    </location>
</feature>
<feature type="compositionally biased region" description="Low complexity" evidence="1">
    <location>
        <begin position="234"/>
        <end position="257"/>
    </location>
</feature>
<feature type="compositionally biased region" description="Basic and acidic residues" evidence="1">
    <location>
        <begin position="695"/>
        <end position="721"/>
    </location>
</feature>
<gene>
    <name evidence="3" type="ORF">Pcinc_022405</name>
</gene>
<protein>
    <submittedName>
        <fullName evidence="3">Uncharacterized protein</fullName>
    </submittedName>
</protein>
<evidence type="ECO:0000256" key="2">
    <source>
        <dbReference type="SAM" id="Phobius"/>
    </source>
</evidence>
<dbReference type="Proteomes" id="UP001286313">
    <property type="component" value="Unassembled WGS sequence"/>
</dbReference>